<evidence type="ECO:0000256" key="6">
    <source>
        <dbReference type="SAM" id="Phobius"/>
    </source>
</evidence>
<keyword evidence="5 6" id="KW-0472">Membrane</keyword>
<feature type="transmembrane region" description="Helical" evidence="6">
    <location>
        <begin position="269"/>
        <end position="293"/>
    </location>
</feature>
<keyword evidence="3 6" id="KW-0812">Transmembrane</keyword>
<dbReference type="PANTHER" id="PTHR32322:SF2">
    <property type="entry name" value="EAMA DOMAIN-CONTAINING PROTEIN"/>
    <property type="match status" value="1"/>
</dbReference>
<name>B2RLA3_PORG3</name>
<accession>B2RLA3</accession>
<dbReference type="AlphaFoldDB" id="B2RLA3"/>
<evidence type="ECO:0000313" key="8">
    <source>
        <dbReference type="EMBL" id="BAG34148.1"/>
    </source>
</evidence>
<evidence type="ECO:0000259" key="7">
    <source>
        <dbReference type="Pfam" id="PF00892"/>
    </source>
</evidence>
<dbReference type="InterPro" id="IPR000620">
    <property type="entry name" value="EamA_dom"/>
</dbReference>
<feature type="transmembrane region" description="Helical" evidence="6">
    <location>
        <begin position="204"/>
        <end position="227"/>
    </location>
</feature>
<feature type="domain" description="EamA" evidence="7">
    <location>
        <begin position="207"/>
        <end position="343"/>
    </location>
</feature>
<feature type="transmembrane region" description="Helical" evidence="6">
    <location>
        <begin position="61"/>
        <end position="82"/>
    </location>
</feature>
<feature type="domain" description="EamA" evidence="7">
    <location>
        <begin position="62"/>
        <end position="195"/>
    </location>
</feature>
<dbReference type="SUPFAM" id="SSF103481">
    <property type="entry name" value="Multidrug resistance efflux transporter EmrE"/>
    <property type="match status" value="2"/>
</dbReference>
<sequence>MTSRPLSGCRPADEGEGSRRAGHIVFRSPPCGLRFRPAIPYYYKYQSSIFVTAAFMTSSRLYGLAVGILSSATFGLIPLFTLPVSAKGASFELILFYRFFFAAIAIGILHRLSGGSFKVSRADIGPLVLLGFLYAGTALFLFHGYGYMASGVATTIHFLYPLFVTALMLLFFGERLSPVPLTAIFIALIGVGLLMGLTGGGDRVGLTGFVIVAISALCYALYIVFVNRSRVRIMPGRRLTFYVFVAAAGFCLINVLVRQGEVAPLPDAASWGNILLLALVPTVISNLALVVAVRNIGSTLTSALGAMEPLTSVLVGVWVFDEVLGASAIVGMGCILIAVGLIVFSEPLELMLRRRRR</sequence>
<proteinExistence type="inferred from homology"/>
<feature type="transmembrane region" description="Helical" evidence="6">
    <location>
        <begin position="124"/>
        <end position="145"/>
    </location>
</feature>
<keyword evidence="4 6" id="KW-1133">Transmembrane helix</keyword>
<evidence type="ECO:0000256" key="2">
    <source>
        <dbReference type="ARBA" id="ARBA00007362"/>
    </source>
</evidence>
<dbReference type="HOGENOM" id="CLU_033863_9_3_10"/>
<dbReference type="KEGG" id="pgn:PGN_1629"/>
<feature type="transmembrane region" description="Helical" evidence="6">
    <location>
        <begin position="94"/>
        <end position="112"/>
    </location>
</feature>
<dbReference type="GO" id="GO:0016020">
    <property type="term" value="C:membrane"/>
    <property type="evidence" value="ECO:0007669"/>
    <property type="project" value="UniProtKB-SubCell"/>
</dbReference>
<comment type="subcellular location">
    <subcellularLocation>
        <location evidence="1">Membrane</location>
        <topology evidence="1">Multi-pass membrane protein</topology>
    </subcellularLocation>
</comment>
<dbReference type="Proteomes" id="UP000008842">
    <property type="component" value="Chromosome"/>
</dbReference>
<dbReference type="InterPro" id="IPR037185">
    <property type="entry name" value="EmrE-like"/>
</dbReference>
<evidence type="ECO:0000256" key="4">
    <source>
        <dbReference type="ARBA" id="ARBA00022989"/>
    </source>
</evidence>
<evidence type="ECO:0000313" key="9">
    <source>
        <dbReference type="Proteomes" id="UP000008842"/>
    </source>
</evidence>
<dbReference type="EMBL" id="AP009380">
    <property type="protein sequence ID" value="BAG34148.1"/>
    <property type="molecule type" value="Genomic_DNA"/>
</dbReference>
<evidence type="ECO:0000256" key="3">
    <source>
        <dbReference type="ARBA" id="ARBA00022692"/>
    </source>
</evidence>
<evidence type="ECO:0000256" key="5">
    <source>
        <dbReference type="ARBA" id="ARBA00023136"/>
    </source>
</evidence>
<reference evidence="8 9" key="1">
    <citation type="journal article" date="2008" name="DNA Res.">
        <title>Determination of the genome sequence of Porphyromonas gingivalis strain ATCC 33277 and genomic comparison with strain W83 revealed extensive genome rearrangements in P. gingivalis.</title>
        <authorList>
            <person name="Naito M."/>
            <person name="Hirakawa H."/>
            <person name="Yamashita A."/>
            <person name="Ohara N."/>
            <person name="Shoji M."/>
            <person name="Yukitake H."/>
            <person name="Nakayama K."/>
            <person name="Toh H."/>
            <person name="Yoshimura F."/>
            <person name="Kuhara S."/>
            <person name="Hattori M."/>
            <person name="Hayashi T."/>
            <person name="Nakayama K."/>
        </authorList>
    </citation>
    <scope>NUCLEOTIDE SEQUENCE [LARGE SCALE GENOMIC DNA]</scope>
    <source>
        <strain evidence="9">ATCC 33277 / DSM 20709 / CIP 103683 / JCM 12257 / NCTC 11834 / 2561</strain>
    </source>
</reference>
<dbReference type="Pfam" id="PF00892">
    <property type="entry name" value="EamA"/>
    <property type="match status" value="2"/>
</dbReference>
<feature type="transmembrane region" description="Helical" evidence="6">
    <location>
        <begin position="151"/>
        <end position="172"/>
    </location>
</feature>
<dbReference type="PANTHER" id="PTHR32322">
    <property type="entry name" value="INNER MEMBRANE TRANSPORTER"/>
    <property type="match status" value="1"/>
</dbReference>
<feature type="transmembrane region" description="Helical" evidence="6">
    <location>
        <begin position="179"/>
        <end position="198"/>
    </location>
</feature>
<feature type="transmembrane region" description="Helical" evidence="6">
    <location>
        <begin position="239"/>
        <end position="257"/>
    </location>
</feature>
<feature type="transmembrane region" description="Helical" evidence="6">
    <location>
        <begin position="300"/>
        <end position="320"/>
    </location>
</feature>
<dbReference type="eggNOG" id="COG0697">
    <property type="taxonomic scope" value="Bacteria"/>
</dbReference>
<dbReference type="InterPro" id="IPR050638">
    <property type="entry name" value="AA-Vitamin_Transporters"/>
</dbReference>
<gene>
    <name evidence="8" type="ordered locus">PGN_1629</name>
</gene>
<comment type="similarity">
    <text evidence="2">Belongs to the EamA transporter family.</text>
</comment>
<evidence type="ECO:0000256" key="1">
    <source>
        <dbReference type="ARBA" id="ARBA00004141"/>
    </source>
</evidence>
<protein>
    <recommendedName>
        <fullName evidence="7">EamA domain-containing protein</fullName>
    </recommendedName>
</protein>
<organism evidence="8 9">
    <name type="scientific">Porphyromonas gingivalis (strain ATCC 33277 / DSM 20709 / CIP 103683 / JCM 12257 / NCTC 11834 / 2561)</name>
    <dbReference type="NCBI Taxonomy" id="431947"/>
    <lineage>
        <taxon>Bacteria</taxon>
        <taxon>Pseudomonadati</taxon>
        <taxon>Bacteroidota</taxon>
        <taxon>Bacteroidia</taxon>
        <taxon>Bacteroidales</taxon>
        <taxon>Porphyromonadaceae</taxon>
        <taxon>Porphyromonas</taxon>
    </lineage>
</organism>
<feature type="transmembrane region" description="Helical" evidence="6">
    <location>
        <begin position="326"/>
        <end position="348"/>
    </location>
</feature>